<dbReference type="AlphaFoldDB" id="U1NES6"/>
<dbReference type="eggNOG" id="arCOG04774">
    <property type="taxonomic scope" value="Archaea"/>
</dbReference>
<reference evidence="2 3" key="1">
    <citation type="journal article" date="2013" name="PLoS ONE">
        <title>Assembly-driven community genomics of a hypersaline microbial ecosystem.</title>
        <authorList>
            <person name="Podell S."/>
            <person name="Ugalde J.A."/>
            <person name="Narasingarao P."/>
            <person name="Banfield J.F."/>
            <person name="Heidelberg K.B."/>
            <person name="Allen E.E."/>
        </authorList>
    </citation>
    <scope>NUCLEOTIDE SEQUENCE [LARGE SCALE GENOMIC DNA]</scope>
    <source>
        <strain evidence="3">J07HQW2</strain>
    </source>
</reference>
<evidence type="ECO:0000256" key="1">
    <source>
        <dbReference type="SAM" id="MobiDB-lite"/>
    </source>
</evidence>
<sequence length="202" mass="23017">MKIRQNIRHFAAKKALTMPIIGDIATEKLVALHVSIFAKKADPEYREEREPHLEAFFDCTFETYVRALQEGFTEAEAREVTHIQANFDFYNHGWTEMMEFPADELESHYKRYETFFDRYDIDIANPLGDFKTQDIAVAASTLERLDSPEHPHAEGGFADDIYVETESGELTIGGQSEPDNINVEDAPGFQDIDTDADETTEA</sequence>
<dbReference type="InterPro" id="IPR046147">
    <property type="entry name" value="DUF6149"/>
</dbReference>
<accession>U1NES6</accession>
<dbReference type="EMBL" id="KE356561">
    <property type="protein sequence ID" value="ERG95535.1"/>
    <property type="molecule type" value="Genomic_DNA"/>
</dbReference>
<organism evidence="2 3">
    <name type="scientific">Haloquadratum walsbyi J07HQW2</name>
    <dbReference type="NCBI Taxonomy" id="1238425"/>
    <lineage>
        <taxon>Archaea</taxon>
        <taxon>Methanobacteriati</taxon>
        <taxon>Methanobacteriota</taxon>
        <taxon>Stenosarchaea group</taxon>
        <taxon>Halobacteria</taxon>
        <taxon>Halobacteriales</taxon>
        <taxon>Haloferacaceae</taxon>
        <taxon>Haloquadratum</taxon>
    </lineage>
</organism>
<feature type="region of interest" description="Disordered" evidence="1">
    <location>
        <begin position="166"/>
        <end position="202"/>
    </location>
</feature>
<feature type="compositionally biased region" description="Acidic residues" evidence="1">
    <location>
        <begin position="192"/>
        <end position="202"/>
    </location>
</feature>
<dbReference type="Proteomes" id="UP000030710">
    <property type="component" value="Unassembled WGS sequence"/>
</dbReference>
<dbReference type="RefSeq" id="WP_021055012.1">
    <property type="nucleotide sequence ID" value="NZ_KE356561.1"/>
</dbReference>
<gene>
    <name evidence="2" type="ORF">J07HQW2_01993</name>
</gene>
<evidence type="ECO:0000313" key="3">
    <source>
        <dbReference type="Proteomes" id="UP000030710"/>
    </source>
</evidence>
<name>U1NES6_9EURY</name>
<evidence type="ECO:0000313" key="2">
    <source>
        <dbReference type="EMBL" id="ERG95535.1"/>
    </source>
</evidence>
<dbReference type="Pfam" id="PF19646">
    <property type="entry name" value="DUF6149"/>
    <property type="match status" value="1"/>
</dbReference>
<protein>
    <submittedName>
        <fullName evidence="2">Uncharacterized protein</fullName>
    </submittedName>
</protein>
<dbReference type="HOGENOM" id="CLU_1302596_0_0_2"/>
<proteinExistence type="predicted"/>